<proteinExistence type="predicted"/>
<evidence type="ECO:0000256" key="1">
    <source>
        <dbReference type="SAM" id="SignalP"/>
    </source>
</evidence>
<protein>
    <submittedName>
        <fullName evidence="2">Nickel transport protein</fullName>
    </submittedName>
</protein>
<dbReference type="RefSeq" id="WP_184009045.1">
    <property type="nucleotide sequence ID" value="NZ_JACIJS010000002.1"/>
</dbReference>
<keyword evidence="3" id="KW-1185">Reference proteome</keyword>
<reference evidence="2 3" key="1">
    <citation type="submission" date="2020-08" db="EMBL/GenBank/DDBJ databases">
        <title>Genomic Encyclopedia of Type Strains, Phase IV (KMG-IV): sequencing the most valuable type-strain genomes for metagenomic binning, comparative biology and taxonomic classification.</title>
        <authorList>
            <person name="Goeker M."/>
        </authorList>
    </citation>
    <scope>NUCLEOTIDE SEQUENCE [LARGE SCALE GENOMIC DNA]</scope>
    <source>
        <strain evidence="2 3">DSM 103377</strain>
    </source>
</reference>
<dbReference type="EMBL" id="JACIJS010000002">
    <property type="protein sequence ID" value="MBB5514954.1"/>
    <property type="molecule type" value="Genomic_DNA"/>
</dbReference>
<dbReference type="AlphaFoldDB" id="A0A840WX80"/>
<name>A0A840WX80_9RHOB</name>
<dbReference type="Proteomes" id="UP000553766">
    <property type="component" value="Unassembled WGS sequence"/>
</dbReference>
<keyword evidence="1" id="KW-0732">Signal</keyword>
<evidence type="ECO:0000313" key="3">
    <source>
        <dbReference type="Proteomes" id="UP000553766"/>
    </source>
</evidence>
<organism evidence="2 3">
    <name type="scientific">Rubricella aquisinus</name>
    <dbReference type="NCBI Taxonomy" id="2028108"/>
    <lineage>
        <taxon>Bacteria</taxon>
        <taxon>Pseudomonadati</taxon>
        <taxon>Pseudomonadota</taxon>
        <taxon>Alphaproteobacteria</taxon>
        <taxon>Rhodobacterales</taxon>
        <taxon>Paracoccaceae</taxon>
        <taxon>Rubricella</taxon>
    </lineage>
</organism>
<feature type="signal peptide" evidence="1">
    <location>
        <begin position="1"/>
        <end position="18"/>
    </location>
</feature>
<sequence>MKVIAMIAALLAATPALAHGLNVFASVEGEQIVIEARFANGRAALGAKVQVFDGNDILLVTATTSGEETRVPLVGQDTGVRIVVDAGDGHSDYWIMTPADLVAQ</sequence>
<comment type="caution">
    <text evidence="2">The sequence shown here is derived from an EMBL/GenBank/DDBJ whole genome shotgun (WGS) entry which is preliminary data.</text>
</comment>
<accession>A0A840WX80</accession>
<gene>
    <name evidence="2" type="ORF">FHS89_000960</name>
</gene>
<evidence type="ECO:0000313" key="2">
    <source>
        <dbReference type="EMBL" id="MBB5514954.1"/>
    </source>
</evidence>
<feature type="chain" id="PRO_5032687923" evidence="1">
    <location>
        <begin position="19"/>
        <end position="104"/>
    </location>
</feature>